<organism evidence="1 2">
    <name type="scientific">Arctium lappa</name>
    <name type="common">Greater burdock</name>
    <name type="synonym">Lappa major</name>
    <dbReference type="NCBI Taxonomy" id="4217"/>
    <lineage>
        <taxon>Eukaryota</taxon>
        <taxon>Viridiplantae</taxon>
        <taxon>Streptophyta</taxon>
        <taxon>Embryophyta</taxon>
        <taxon>Tracheophyta</taxon>
        <taxon>Spermatophyta</taxon>
        <taxon>Magnoliopsida</taxon>
        <taxon>eudicotyledons</taxon>
        <taxon>Gunneridae</taxon>
        <taxon>Pentapetalae</taxon>
        <taxon>asterids</taxon>
        <taxon>campanulids</taxon>
        <taxon>Asterales</taxon>
        <taxon>Asteraceae</taxon>
        <taxon>Carduoideae</taxon>
        <taxon>Cardueae</taxon>
        <taxon>Arctiinae</taxon>
        <taxon>Arctium</taxon>
    </lineage>
</organism>
<accession>A0ACB9FMJ4</accession>
<dbReference type="Proteomes" id="UP001055879">
    <property type="component" value="Linkage Group LG01"/>
</dbReference>
<evidence type="ECO:0000313" key="2">
    <source>
        <dbReference type="Proteomes" id="UP001055879"/>
    </source>
</evidence>
<dbReference type="EMBL" id="CM042047">
    <property type="protein sequence ID" value="KAI3772191.1"/>
    <property type="molecule type" value="Genomic_DNA"/>
</dbReference>
<gene>
    <name evidence="1" type="ORF">L6452_03372</name>
</gene>
<keyword evidence="2" id="KW-1185">Reference proteome</keyword>
<protein>
    <submittedName>
        <fullName evidence="1">Uncharacterized protein</fullName>
    </submittedName>
</protein>
<reference evidence="1 2" key="2">
    <citation type="journal article" date="2022" name="Mol. Ecol. Resour.">
        <title>The genomes of chicory, endive, great burdock and yacon provide insights into Asteraceae paleo-polyploidization history and plant inulin production.</title>
        <authorList>
            <person name="Fan W."/>
            <person name="Wang S."/>
            <person name="Wang H."/>
            <person name="Wang A."/>
            <person name="Jiang F."/>
            <person name="Liu H."/>
            <person name="Zhao H."/>
            <person name="Xu D."/>
            <person name="Zhang Y."/>
        </authorList>
    </citation>
    <scope>NUCLEOTIDE SEQUENCE [LARGE SCALE GENOMIC DNA]</scope>
    <source>
        <strain evidence="2">cv. Niubang</strain>
    </source>
</reference>
<proteinExistence type="predicted"/>
<evidence type="ECO:0000313" key="1">
    <source>
        <dbReference type="EMBL" id="KAI3772191.1"/>
    </source>
</evidence>
<reference evidence="2" key="1">
    <citation type="journal article" date="2022" name="Mol. Ecol. Resour.">
        <title>The genomes of chicory, endive, great burdock and yacon provide insights into Asteraceae palaeo-polyploidization history and plant inulin production.</title>
        <authorList>
            <person name="Fan W."/>
            <person name="Wang S."/>
            <person name="Wang H."/>
            <person name="Wang A."/>
            <person name="Jiang F."/>
            <person name="Liu H."/>
            <person name="Zhao H."/>
            <person name="Xu D."/>
            <person name="Zhang Y."/>
        </authorList>
    </citation>
    <scope>NUCLEOTIDE SEQUENCE [LARGE SCALE GENOMIC DNA]</scope>
    <source>
        <strain evidence="2">cv. Niubang</strain>
    </source>
</reference>
<sequence length="109" mass="12298">MNVKAEKANALGRYIGFTNLAKLLQFIEVFGVIVLISWSLTRLPLVFKLSGEYLDVVFDPQITARNLDLEKPNLVEVFEDLSSGMMSNSAAVLHLIITVDVFDGERRRR</sequence>
<comment type="caution">
    <text evidence="1">The sequence shown here is derived from an EMBL/GenBank/DDBJ whole genome shotgun (WGS) entry which is preliminary data.</text>
</comment>
<name>A0ACB9FMJ4_ARCLA</name>